<protein>
    <submittedName>
        <fullName evidence="2">DUF4426 domain-containing protein</fullName>
    </submittedName>
</protein>
<dbReference type="Proteomes" id="UP000298681">
    <property type="component" value="Unassembled WGS sequence"/>
</dbReference>
<dbReference type="Gene3D" id="2.60.40.3340">
    <property type="entry name" value="Domain of unknown function DUF4426"/>
    <property type="match status" value="1"/>
</dbReference>
<reference evidence="2 3" key="1">
    <citation type="submission" date="2019-01" db="EMBL/GenBank/DDBJ databases">
        <authorList>
            <person name="Zhang S."/>
        </authorList>
    </citation>
    <scope>NUCLEOTIDE SEQUENCE [LARGE SCALE GENOMIC DNA]</scope>
    <source>
        <strain evidence="2 3">1626</strain>
    </source>
</reference>
<dbReference type="AlphaFoldDB" id="A0A4Z1RID6"/>
<dbReference type="EMBL" id="SPUH01000001">
    <property type="protein sequence ID" value="TKS53411.1"/>
    <property type="molecule type" value="Genomic_DNA"/>
</dbReference>
<comment type="caution">
    <text evidence="2">The sequence shown here is derived from an EMBL/GenBank/DDBJ whole genome shotgun (WGS) entry which is preliminary data.</text>
</comment>
<gene>
    <name evidence="2" type="ORF">E4582_00570</name>
</gene>
<proteinExistence type="predicted"/>
<dbReference type="InterPro" id="IPR025218">
    <property type="entry name" value="DUF4426"/>
</dbReference>
<organism evidence="2 3">
    <name type="scientific">Luteimonas yindakuii</name>
    <dbReference type="NCBI Taxonomy" id="2565782"/>
    <lineage>
        <taxon>Bacteria</taxon>
        <taxon>Pseudomonadati</taxon>
        <taxon>Pseudomonadota</taxon>
        <taxon>Gammaproteobacteria</taxon>
        <taxon>Lysobacterales</taxon>
        <taxon>Lysobacteraceae</taxon>
        <taxon>Luteimonas</taxon>
    </lineage>
</organism>
<accession>A0A4Z1RID6</accession>
<dbReference type="Pfam" id="PF14467">
    <property type="entry name" value="DUF4426"/>
    <property type="match status" value="1"/>
</dbReference>
<evidence type="ECO:0000313" key="2">
    <source>
        <dbReference type="EMBL" id="TKS53411.1"/>
    </source>
</evidence>
<evidence type="ECO:0000259" key="1">
    <source>
        <dbReference type="Pfam" id="PF14467"/>
    </source>
</evidence>
<evidence type="ECO:0000313" key="3">
    <source>
        <dbReference type="Proteomes" id="UP000298681"/>
    </source>
</evidence>
<name>A0A4Z1RID6_9GAMM</name>
<sequence length="178" mass="19149">MPWRPRAGVARNCRPRMTDVAMSRPLRVAGLLACTFALVACGAPPTPPAARGAPEPPAVTRSGDLTVRASVVPTLATSEAAAREYGIERDARSLLLMIGVRRGDDHAERAVPARVTATAVDLRGVRHDVPLREVAVGDLTDHIGVVRVTPPDTLRFLVEARTGDGEVTQLQFSREVYR</sequence>
<feature type="domain" description="DUF4426" evidence="1">
    <location>
        <begin position="61"/>
        <end position="177"/>
    </location>
</feature>
<keyword evidence="3" id="KW-1185">Reference proteome</keyword>